<organism evidence="8">
    <name type="scientific">Thermofilum pendens</name>
    <dbReference type="NCBI Taxonomy" id="2269"/>
    <lineage>
        <taxon>Archaea</taxon>
        <taxon>Thermoproteota</taxon>
        <taxon>Thermoprotei</taxon>
        <taxon>Thermofilales</taxon>
        <taxon>Thermofilaceae</taxon>
        <taxon>Thermofilum</taxon>
    </lineage>
</organism>
<feature type="transmembrane region" description="Helical" evidence="7">
    <location>
        <begin position="268"/>
        <end position="288"/>
    </location>
</feature>
<keyword evidence="4 7" id="KW-0812">Transmembrane</keyword>
<feature type="transmembrane region" description="Helical" evidence="7">
    <location>
        <begin position="59"/>
        <end position="81"/>
    </location>
</feature>
<dbReference type="GO" id="GO:0055085">
    <property type="term" value="P:transmembrane transport"/>
    <property type="evidence" value="ECO:0007669"/>
    <property type="project" value="InterPro"/>
</dbReference>
<evidence type="ECO:0000256" key="6">
    <source>
        <dbReference type="ARBA" id="ARBA00023136"/>
    </source>
</evidence>
<dbReference type="EMBL" id="DTBQ01000078">
    <property type="protein sequence ID" value="HGM46657.1"/>
    <property type="molecule type" value="Genomic_DNA"/>
</dbReference>
<accession>A0A7C4D5G7</accession>
<dbReference type="InterPro" id="IPR004776">
    <property type="entry name" value="Mem_transp_PIN-like"/>
</dbReference>
<feature type="transmembrane region" description="Helical" evidence="7">
    <location>
        <begin position="172"/>
        <end position="194"/>
    </location>
</feature>
<keyword evidence="2" id="KW-0813">Transport</keyword>
<dbReference type="GO" id="GO:0016020">
    <property type="term" value="C:membrane"/>
    <property type="evidence" value="ECO:0007669"/>
    <property type="project" value="UniProtKB-SubCell"/>
</dbReference>
<keyword evidence="3" id="KW-1003">Cell membrane</keyword>
<evidence type="ECO:0000256" key="2">
    <source>
        <dbReference type="ARBA" id="ARBA00022448"/>
    </source>
</evidence>
<dbReference type="PANTHER" id="PTHR36838:SF3">
    <property type="entry name" value="TRANSPORTER AUXIN EFFLUX CARRIER EC FAMILY"/>
    <property type="match status" value="1"/>
</dbReference>
<comment type="caution">
    <text evidence="8">The sequence shown here is derived from an EMBL/GenBank/DDBJ whole genome shotgun (WGS) entry which is preliminary data.</text>
</comment>
<keyword evidence="5 7" id="KW-1133">Transmembrane helix</keyword>
<dbReference type="PANTHER" id="PTHR36838">
    <property type="entry name" value="AUXIN EFFLUX CARRIER FAMILY PROTEIN"/>
    <property type="match status" value="1"/>
</dbReference>
<feature type="transmembrane region" description="Helical" evidence="7">
    <location>
        <begin position="116"/>
        <end position="135"/>
    </location>
</feature>
<proteinExistence type="predicted"/>
<dbReference type="AlphaFoldDB" id="A0A7C4D5G7"/>
<reference evidence="8" key="1">
    <citation type="journal article" date="2020" name="mSystems">
        <title>Genome- and Community-Level Interaction Insights into Carbon Utilization and Element Cycling Functions of Hydrothermarchaeota in Hydrothermal Sediment.</title>
        <authorList>
            <person name="Zhou Z."/>
            <person name="Liu Y."/>
            <person name="Xu W."/>
            <person name="Pan J."/>
            <person name="Luo Z.H."/>
            <person name="Li M."/>
        </authorList>
    </citation>
    <scope>NUCLEOTIDE SEQUENCE</scope>
    <source>
        <strain evidence="8">SpSt-649</strain>
    </source>
</reference>
<dbReference type="Pfam" id="PF03547">
    <property type="entry name" value="Mem_trans"/>
    <property type="match status" value="1"/>
</dbReference>
<protein>
    <recommendedName>
        <fullName evidence="9">AEC family transporter</fullName>
    </recommendedName>
</protein>
<evidence type="ECO:0008006" key="9">
    <source>
        <dbReference type="Google" id="ProtNLM"/>
    </source>
</evidence>
<name>A0A7C4D5G7_THEPE</name>
<feature type="transmembrane region" description="Helical" evidence="7">
    <location>
        <begin position="147"/>
        <end position="166"/>
    </location>
</feature>
<evidence type="ECO:0000256" key="7">
    <source>
        <dbReference type="SAM" id="Phobius"/>
    </source>
</evidence>
<evidence type="ECO:0000256" key="3">
    <source>
        <dbReference type="ARBA" id="ARBA00022475"/>
    </source>
</evidence>
<evidence type="ECO:0000256" key="4">
    <source>
        <dbReference type="ARBA" id="ARBA00022692"/>
    </source>
</evidence>
<sequence length="289" mass="30433">MFAELAKVYVPLAAGAAYGILRKPSEEQLSFFEKLILDVLMPLVIFTSTYSRLISGDFLGLRLIALSALCSAAALAAARLLRFSAEEALTAMYANAGYIPLGVATSFWGQQGAASVGFYIIGNNAFSNTAAPLVLGGKSLRESSRRLLAFPPLYGLFLGLALSLARAQLPEFIASTLSTLASTAPPLALMAVGLEMGRSLGRVEAGDLKPYALRVSLAVPLTLLFAAAQLVQGIDARVAFIESVMPSAASCIPVARALNLDAAKTARIVLVSTLFSTLVMLPFAVMLVR</sequence>
<gene>
    <name evidence="8" type="ORF">ENU21_02730</name>
</gene>
<feature type="transmembrane region" description="Helical" evidence="7">
    <location>
        <begin position="93"/>
        <end position="110"/>
    </location>
</feature>
<keyword evidence="6 7" id="KW-0472">Membrane</keyword>
<evidence type="ECO:0000256" key="5">
    <source>
        <dbReference type="ARBA" id="ARBA00022989"/>
    </source>
</evidence>
<comment type="subcellular location">
    <subcellularLocation>
        <location evidence="1">Membrane</location>
        <topology evidence="1">Multi-pass membrane protein</topology>
    </subcellularLocation>
</comment>
<evidence type="ECO:0000313" key="8">
    <source>
        <dbReference type="EMBL" id="HGM46657.1"/>
    </source>
</evidence>
<evidence type="ECO:0000256" key="1">
    <source>
        <dbReference type="ARBA" id="ARBA00004141"/>
    </source>
</evidence>